<gene>
    <name evidence="2" type="ORF">METZ01_LOCUS491435</name>
</gene>
<dbReference type="Gene3D" id="3.10.590.10">
    <property type="entry name" value="ph1033 like domains"/>
    <property type="match status" value="1"/>
</dbReference>
<dbReference type="InterPro" id="IPR052181">
    <property type="entry name" value="5hmC_binding"/>
</dbReference>
<evidence type="ECO:0000313" key="2">
    <source>
        <dbReference type="EMBL" id="SVE38581.1"/>
    </source>
</evidence>
<proteinExistence type="predicted"/>
<name>A0A383D2D9_9ZZZZ</name>
<dbReference type="InterPro" id="IPR002740">
    <property type="entry name" value="EVE_domain"/>
</dbReference>
<dbReference type="PANTHER" id="PTHR14087">
    <property type="entry name" value="THYMOCYTE NUCLEAR PROTEIN 1"/>
    <property type="match status" value="1"/>
</dbReference>
<protein>
    <recommendedName>
        <fullName evidence="1">EVE domain-containing protein</fullName>
    </recommendedName>
</protein>
<dbReference type="InterPro" id="IPR015947">
    <property type="entry name" value="PUA-like_sf"/>
</dbReference>
<feature type="domain" description="EVE" evidence="1">
    <location>
        <begin position="3"/>
        <end position="133"/>
    </location>
</feature>
<organism evidence="2">
    <name type="scientific">marine metagenome</name>
    <dbReference type="NCBI Taxonomy" id="408172"/>
    <lineage>
        <taxon>unclassified sequences</taxon>
        <taxon>metagenomes</taxon>
        <taxon>ecological metagenomes</taxon>
    </lineage>
</organism>
<dbReference type="Pfam" id="PF01878">
    <property type="entry name" value="EVE"/>
    <property type="match status" value="1"/>
</dbReference>
<accession>A0A383D2D9</accession>
<dbReference type="PANTHER" id="PTHR14087:SF8">
    <property type="entry name" value="OS03G0676100 PROTEIN"/>
    <property type="match status" value="1"/>
</dbReference>
<dbReference type="AlphaFoldDB" id="A0A383D2D9"/>
<dbReference type="GO" id="GO:0005634">
    <property type="term" value="C:nucleus"/>
    <property type="evidence" value="ECO:0007669"/>
    <property type="project" value="TreeGrafter"/>
</dbReference>
<dbReference type="EMBL" id="UINC01213690">
    <property type="protein sequence ID" value="SVE38581.1"/>
    <property type="molecule type" value="Genomic_DNA"/>
</dbReference>
<dbReference type="SUPFAM" id="SSF88697">
    <property type="entry name" value="PUA domain-like"/>
    <property type="match status" value="1"/>
</dbReference>
<sequence length="138" mass="16141">MGYWLIKSEPSKKMWGTIQKKGSKGCFWKRVRNYQARNYMKQMKKEDQCFFYHSVDEKQIVGIVQVTKEFYPDETDDSGRFVLVDVKTKKKLKKPVTLKEIKSNPSLSNLALVKQSRLSVMPVDQKSWKIISKLGESN</sequence>
<evidence type="ECO:0000259" key="1">
    <source>
        <dbReference type="Pfam" id="PF01878"/>
    </source>
</evidence>
<reference evidence="2" key="1">
    <citation type="submission" date="2018-05" db="EMBL/GenBank/DDBJ databases">
        <authorList>
            <person name="Lanie J.A."/>
            <person name="Ng W.-L."/>
            <person name="Kazmierczak K.M."/>
            <person name="Andrzejewski T.M."/>
            <person name="Davidsen T.M."/>
            <person name="Wayne K.J."/>
            <person name="Tettelin H."/>
            <person name="Glass J.I."/>
            <person name="Rusch D."/>
            <person name="Podicherti R."/>
            <person name="Tsui H.-C.T."/>
            <person name="Winkler M.E."/>
        </authorList>
    </citation>
    <scope>NUCLEOTIDE SEQUENCE</scope>
</reference>